<accession>A0ABW6UUK0</accession>
<dbReference type="RefSeq" id="WP_351085822.1">
    <property type="nucleotide sequence ID" value="NZ_JBEOZG010000035.1"/>
</dbReference>
<dbReference type="Proteomes" id="UP001602058">
    <property type="component" value="Unassembled WGS sequence"/>
</dbReference>
<keyword evidence="2" id="KW-0812">Transmembrane</keyword>
<evidence type="ECO:0000256" key="1">
    <source>
        <dbReference type="SAM" id="MobiDB-lite"/>
    </source>
</evidence>
<protein>
    <submittedName>
        <fullName evidence="3">Uncharacterized protein</fullName>
    </submittedName>
</protein>
<keyword evidence="2" id="KW-0472">Membrane</keyword>
<organism evidence="3 4">
    <name type="scientific">Streptomyces bluensis</name>
    <dbReference type="NCBI Taxonomy" id="33897"/>
    <lineage>
        <taxon>Bacteria</taxon>
        <taxon>Bacillati</taxon>
        <taxon>Actinomycetota</taxon>
        <taxon>Actinomycetes</taxon>
        <taxon>Kitasatosporales</taxon>
        <taxon>Streptomycetaceae</taxon>
        <taxon>Streptomyces</taxon>
    </lineage>
</organism>
<evidence type="ECO:0000313" key="3">
    <source>
        <dbReference type="EMBL" id="MFF4527146.1"/>
    </source>
</evidence>
<evidence type="ECO:0000256" key="2">
    <source>
        <dbReference type="SAM" id="Phobius"/>
    </source>
</evidence>
<keyword evidence="4" id="KW-1185">Reference proteome</keyword>
<feature type="region of interest" description="Disordered" evidence="1">
    <location>
        <begin position="79"/>
        <end position="106"/>
    </location>
</feature>
<feature type="compositionally biased region" description="Polar residues" evidence="1">
    <location>
        <begin position="1"/>
        <end position="13"/>
    </location>
</feature>
<keyword evidence="2" id="KW-1133">Transmembrane helix</keyword>
<comment type="caution">
    <text evidence="3">The sequence shown here is derived from an EMBL/GenBank/DDBJ whole genome shotgun (WGS) entry which is preliminary data.</text>
</comment>
<proteinExistence type="predicted"/>
<sequence>MNCANSVSSSSTALPDLVSAQRKEGRSRERSPVAGPQSAYVAYGDATGLIFLIGAAVAALGIVAAVLLKPVVLRTSLDAPEATGAAPEADETGRASVGDARPDPNR</sequence>
<dbReference type="EMBL" id="JBIAWJ010000033">
    <property type="protein sequence ID" value="MFF4527146.1"/>
    <property type="molecule type" value="Genomic_DNA"/>
</dbReference>
<feature type="compositionally biased region" description="Basic and acidic residues" evidence="1">
    <location>
        <begin position="21"/>
        <end position="31"/>
    </location>
</feature>
<feature type="region of interest" description="Disordered" evidence="1">
    <location>
        <begin position="1"/>
        <end position="37"/>
    </location>
</feature>
<evidence type="ECO:0000313" key="4">
    <source>
        <dbReference type="Proteomes" id="UP001602058"/>
    </source>
</evidence>
<reference evidence="3 4" key="1">
    <citation type="submission" date="2024-10" db="EMBL/GenBank/DDBJ databases">
        <title>The Natural Products Discovery Center: Release of the First 8490 Sequenced Strains for Exploring Actinobacteria Biosynthetic Diversity.</title>
        <authorList>
            <person name="Kalkreuter E."/>
            <person name="Kautsar S.A."/>
            <person name="Yang D."/>
            <person name="Bader C.D."/>
            <person name="Teijaro C.N."/>
            <person name="Fluegel L."/>
            <person name="Davis C.M."/>
            <person name="Simpson J.R."/>
            <person name="Lauterbach L."/>
            <person name="Steele A.D."/>
            <person name="Gui C."/>
            <person name="Meng S."/>
            <person name="Li G."/>
            <person name="Viehrig K."/>
            <person name="Ye F."/>
            <person name="Su P."/>
            <person name="Kiefer A.F."/>
            <person name="Nichols A."/>
            <person name="Cepeda A.J."/>
            <person name="Yan W."/>
            <person name="Fan B."/>
            <person name="Jiang Y."/>
            <person name="Adhikari A."/>
            <person name="Zheng C.-J."/>
            <person name="Schuster L."/>
            <person name="Cowan T.M."/>
            <person name="Smanski M.J."/>
            <person name="Chevrette M.G."/>
            <person name="De Carvalho L.P.S."/>
            <person name="Shen B."/>
        </authorList>
    </citation>
    <scope>NUCLEOTIDE SEQUENCE [LARGE SCALE GENOMIC DNA]</scope>
    <source>
        <strain evidence="3 4">NPDC001390</strain>
    </source>
</reference>
<feature type="transmembrane region" description="Helical" evidence="2">
    <location>
        <begin position="46"/>
        <end position="68"/>
    </location>
</feature>
<name>A0ABW6UUK0_9ACTN</name>
<gene>
    <name evidence="3" type="ORF">ACFY1D_37875</name>
</gene>